<evidence type="ECO:0000256" key="1">
    <source>
        <dbReference type="SAM" id="MobiDB-lite"/>
    </source>
</evidence>
<dbReference type="VEuPathDB" id="TriTrypDB:TEOVI_000131800"/>
<reference evidence="2" key="1">
    <citation type="submission" date="2016-09" db="EMBL/GenBank/DDBJ databases">
        <authorList>
            <person name="Hebert L."/>
            <person name="Moumen B."/>
        </authorList>
    </citation>
    <scope>NUCLEOTIDE SEQUENCE [LARGE SCALE GENOMIC DNA]</scope>
    <source>
        <strain evidence="2">OVI</strain>
    </source>
</reference>
<dbReference type="EMBL" id="CZPT02001306">
    <property type="protein sequence ID" value="SCU69749.1"/>
    <property type="molecule type" value="Genomic_DNA"/>
</dbReference>
<dbReference type="AlphaFoldDB" id="A0A1G4IC34"/>
<dbReference type="GeneID" id="92375258"/>
<evidence type="ECO:0000313" key="3">
    <source>
        <dbReference type="Proteomes" id="UP000195570"/>
    </source>
</evidence>
<gene>
    <name evidence="2" type="ORF">TEOVI_000131800</name>
</gene>
<feature type="region of interest" description="Disordered" evidence="1">
    <location>
        <begin position="247"/>
        <end position="268"/>
    </location>
</feature>
<name>A0A1G4IC34_TRYEQ</name>
<sequence>MRGRFLSSTFRLGLYRTKQHVRAGSKGQEDQFSSRASHIISRRVRAVDWLYMDPVEKWTILVDLGRRAPTLLEDALSGAPPGGEQGVKAEMNLLGRLLCYCPCVSRNGKRAAAAVSEEHLCGVSSQKHRGLIDGLPYCVRLQLCLSFLMWVRSLRDVQNTLAHLRMPFATTRRFKRGVVADVFPTCLSEMCVDPFTTVSLMMDESLNSTAEQVPAPHAWRPDGYYEDEEERRAWSFASRLGKRRSSCIPSGGGTADSGVASGQSRRRRSCVGLTGRDMVMLREIQGMRPVPSDDDVLAGRSGLHVGRLRLQAPPTNLGQSYTNGLSASSYALSDAQRGALPSPLAVDNEEDEVYHHNIHRGEGCPLDESGQLECTPVHIPVSLAADRVVVTRHCAMAHAAILTSLFVEGRTVQFTTNHPLLLDYVSFLFAELVEAGWVSAAICEESLRPYVPLWAVAESVLVLVPPKDTEVCRTHDVRGTADMIVQCAPCSVLTEDVGQISGSRFYRDLREEVQRLQATLISRGNDASWRVSWVPVSKSTSLYATPQKVDCGDAGEFQTSVNEVLRHCHTVTFLYTPRNCRFTPREMEGWWWNGLPRSVLVVGVNSHPLDIVYFFPQAPFLHKKVGNAFRYRAVRRVLLRKNVHGGREGIVRNWLYRSLWCRGLARTGLQGQLAVKDKMRVLPGGDVTKGGEHAVDALKWERTVDYLANPGKMTWMALVAAKLLHI</sequence>
<comment type="caution">
    <text evidence="2">The sequence shown here is derived from an EMBL/GenBank/DDBJ whole genome shotgun (WGS) entry which is preliminary data.</text>
</comment>
<protein>
    <submittedName>
        <fullName evidence="2">Uncharacterized protein</fullName>
    </submittedName>
</protein>
<accession>A0A1G4IC34</accession>
<organism evidence="2 3">
    <name type="scientific">Trypanosoma equiperdum</name>
    <dbReference type="NCBI Taxonomy" id="5694"/>
    <lineage>
        <taxon>Eukaryota</taxon>
        <taxon>Discoba</taxon>
        <taxon>Euglenozoa</taxon>
        <taxon>Kinetoplastea</taxon>
        <taxon>Metakinetoplastina</taxon>
        <taxon>Trypanosomatida</taxon>
        <taxon>Trypanosomatidae</taxon>
        <taxon>Trypanosoma</taxon>
    </lineage>
</organism>
<dbReference type="Proteomes" id="UP000195570">
    <property type="component" value="Unassembled WGS sequence"/>
</dbReference>
<dbReference type="RefSeq" id="XP_067080658.1">
    <property type="nucleotide sequence ID" value="XM_067224557.1"/>
</dbReference>
<proteinExistence type="predicted"/>
<evidence type="ECO:0000313" key="2">
    <source>
        <dbReference type="EMBL" id="SCU69749.1"/>
    </source>
</evidence>
<keyword evidence="3" id="KW-1185">Reference proteome</keyword>